<dbReference type="InterPro" id="IPR045685">
    <property type="entry name" value="DUF6190"/>
</dbReference>
<accession>A0ABW7BHD7</accession>
<organism evidence="1 2">
    <name type="scientific">Streptomyces cinerochromogenes</name>
    <dbReference type="NCBI Taxonomy" id="66422"/>
    <lineage>
        <taxon>Bacteria</taxon>
        <taxon>Bacillati</taxon>
        <taxon>Actinomycetota</taxon>
        <taxon>Actinomycetes</taxon>
        <taxon>Kitasatosporales</taxon>
        <taxon>Streptomycetaceae</taxon>
        <taxon>Streptomyces</taxon>
    </lineage>
</organism>
<dbReference type="Proteomes" id="UP001604267">
    <property type="component" value="Unassembled WGS sequence"/>
</dbReference>
<dbReference type="EMBL" id="JBICYV010000032">
    <property type="protein sequence ID" value="MFG3016592.1"/>
    <property type="molecule type" value="Genomic_DNA"/>
</dbReference>
<comment type="caution">
    <text evidence="1">The sequence shown here is derived from an EMBL/GenBank/DDBJ whole genome shotgun (WGS) entry which is preliminary data.</text>
</comment>
<reference evidence="1 2" key="1">
    <citation type="submission" date="2024-10" db="EMBL/GenBank/DDBJ databases">
        <title>The Natural Products Discovery Center: Release of the First 8490 Sequenced Strains for Exploring Actinobacteria Biosynthetic Diversity.</title>
        <authorList>
            <person name="Kalkreuter E."/>
            <person name="Kautsar S.A."/>
            <person name="Yang D."/>
            <person name="Bader C.D."/>
            <person name="Teijaro C.N."/>
            <person name="Fluegel L."/>
            <person name="Davis C.M."/>
            <person name="Simpson J.R."/>
            <person name="Lauterbach L."/>
            <person name="Steele A.D."/>
            <person name="Gui C."/>
            <person name="Meng S."/>
            <person name="Li G."/>
            <person name="Viehrig K."/>
            <person name="Ye F."/>
            <person name="Su P."/>
            <person name="Kiefer A.F."/>
            <person name="Nichols A."/>
            <person name="Cepeda A.J."/>
            <person name="Yan W."/>
            <person name="Fan B."/>
            <person name="Jiang Y."/>
            <person name="Adhikari A."/>
            <person name="Zheng C.-J."/>
            <person name="Schuster L."/>
            <person name="Cowan T.M."/>
            <person name="Smanski M.J."/>
            <person name="Chevrette M.G."/>
            <person name="De Carvalho L.P.S."/>
            <person name="Shen B."/>
        </authorList>
    </citation>
    <scope>NUCLEOTIDE SEQUENCE [LARGE SCALE GENOMIC DNA]</scope>
    <source>
        <strain evidence="1 2">NPDC048320</strain>
    </source>
</reference>
<keyword evidence="2" id="KW-1185">Reference proteome</keyword>
<name>A0ABW7BHD7_9ACTN</name>
<gene>
    <name evidence="1" type="ORF">ACGFZB_40320</name>
</gene>
<proteinExistence type="predicted"/>
<evidence type="ECO:0000313" key="2">
    <source>
        <dbReference type="Proteomes" id="UP001604267"/>
    </source>
</evidence>
<dbReference type="RefSeq" id="WP_392825519.1">
    <property type="nucleotide sequence ID" value="NZ_JBICYV010000032.1"/>
</dbReference>
<evidence type="ECO:0000313" key="1">
    <source>
        <dbReference type="EMBL" id="MFG3016592.1"/>
    </source>
</evidence>
<protein>
    <submittedName>
        <fullName evidence="1">DUF6190 family protein</fullName>
    </submittedName>
</protein>
<dbReference type="Pfam" id="PF19689">
    <property type="entry name" value="DUF6190"/>
    <property type="match status" value="1"/>
</dbReference>
<sequence length="193" mass="21039">MSGEAGAPPPGAVPGLGTLIDASMFMGMHSADDRVRTACKNFFVRQLAARRPLAMSLEQVGLCDDLIWRRPRDEQDAYYPFMDNLHSELRIARFGLRQDDVRTALETAALKGLPIADALVLAPAVHRGGRLHSVSPRLRSCPDAGALLSAPPDGPEETFPPRLEELYRQSLALRVDLAALDRISCPDDDVDAP</sequence>